<dbReference type="InterPro" id="IPR006048">
    <property type="entry name" value="A-amylase/branching_C"/>
</dbReference>
<gene>
    <name evidence="1" type="primary">glgB</name>
    <name evidence="1" type="ORF">ERS027646_04744</name>
</gene>
<proteinExistence type="predicted"/>
<dbReference type="GO" id="GO:0005975">
    <property type="term" value="P:carbohydrate metabolic process"/>
    <property type="evidence" value="ECO:0007669"/>
    <property type="project" value="InterPro"/>
</dbReference>
<evidence type="ECO:0000313" key="2">
    <source>
        <dbReference type="Proteomes" id="UP000048948"/>
    </source>
</evidence>
<reference evidence="1 2" key="1">
    <citation type="submission" date="2015-03" db="EMBL/GenBank/DDBJ databases">
        <authorList>
            <consortium name="Pathogen Informatics"/>
        </authorList>
    </citation>
    <scope>NUCLEOTIDE SEQUENCE [LARGE SCALE GENOMIC DNA]</scope>
    <source>
        <strain evidence="1 2">Bir 172</strain>
    </source>
</reference>
<dbReference type="InterPro" id="IPR013780">
    <property type="entry name" value="Glyco_hydro_b"/>
</dbReference>
<organism evidence="1 2">
    <name type="scientific">Mycobacterium tuberculosis</name>
    <dbReference type="NCBI Taxonomy" id="1773"/>
    <lineage>
        <taxon>Bacteria</taxon>
        <taxon>Bacillati</taxon>
        <taxon>Actinomycetota</taxon>
        <taxon>Actinomycetes</taxon>
        <taxon>Mycobacteriales</taxon>
        <taxon>Mycobacteriaceae</taxon>
        <taxon>Mycobacterium</taxon>
        <taxon>Mycobacterium tuberculosis complex</taxon>
    </lineage>
</organism>
<dbReference type="AlphaFoldDB" id="A0A654ZP44"/>
<keyword evidence="1" id="KW-0328">Glycosyltransferase</keyword>
<dbReference type="GO" id="GO:0043169">
    <property type="term" value="F:cation binding"/>
    <property type="evidence" value="ECO:0007669"/>
    <property type="project" value="InterPro"/>
</dbReference>
<evidence type="ECO:0000313" key="1">
    <source>
        <dbReference type="EMBL" id="CKU38952.1"/>
    </source>
</evidence>
<dbReference type="Gene3D" id="2.60.40.1180">
    <property type="entry name" value="Golgi alpha-mannosidase II"/>
    <property type="match status" value="1"/>
</dbReference>
<dbReference type="EMBL" id="CNGE01001662">
    <property type="protein sequence ID" value="CKU38952.1"/>
    <property type="molecule type" value="Genomic_DNA"/>
</dbReference>
<dbReference type="Pfam" id="PF02806">
    <property type="entry name" value="Alpha-amylase_C"/>
    <property type="match status" value="1"/>
</dbReference>
<dbReference type="SUPFAM" id="SSF51011">
    <property type="entry name" value="Glycosyl hydrolase domain"/>
    <property type="match status" value="1"/>
</dbReference>
<accession>A0A654ZP44</accession>
<dbReference type="EC" id="2.4.1.18" evidence="1"/>
<name>A0A654ZP44_MYCTX</name>
<keyword evidence="1" id="KW-0808">Transferase</keyword>
<protein>
    <submittedName>
        <fullName evidence="1">1,4-alpha-glucan branching enzyme GlgB (Glycogen branching enzyme)</fullName>
        <ecNumber evidence="1">2.4.1.18</ecNumber>
    </submittedName>
</protein>
<sequence length="49" mass="5028">MLNTDATIYHGSGIGNLGGVDATDDPWHGRPASAVLVLPPTSALWLTPA</sequence>
<dbReference type="GO" id="GO:0003844">
    <property type="term" value="F:1,4-alpha-glucan branching enzyme activity"/>
    <property type="evidence" value="ECO:0007669"/>
    <property type="project" value="UniProtKB-EC"/>
</dbReference>
<dbReference type="Proteomes" id="UP000048948">
    <property type="component" value="Unassembled WGS sequence"/>
</dbReference>